<dbReference type="PANTHER" id="PTHR40765:SF2">
    <property type="entry name" value="ESX-2 SECRETION SYSTEM ATPASE ECCB2"/>
    <property type="match status" value="1"/>
</dbReference>
<dbReference type="NCBIfam" id="TIGR03919">
    <property type="entry name" value="T7SS_EccB"/>
    <property type="match status" value="1"/>
</dbReference>
<keyword evidence="1" id="KW-1133">Transmembrane helix</keyword>
<dbReference type="GO" id="GO:0005576">
    <property type="term" value="C:extracellular region"/>
    <property type="evidence" value="ECO:0007669"/>
    <property type="project" value="TreeGrafter"/>
</dbReference>
<proteinExistence type="predicted"/>
<feature type="transmembrane region" description="Helical" evidence="1">
    <location>
        <begin position="40"/>
        <end position="61"/>
    </location>
</feature>
<dbReference type="AlphaFoldDB" id="A0A542ZHD6"/>
<dbReference type="Proteomes" id="UP000319514">
    <property type="component" value="Unassembled WGS sequence"/>
</dbReference>
<evidence type="ECO:0000313" key="3">
    <source>
        <dbReference type="Proteomes" id="UP000319514"/>
    </source>
</evidence>
<comment type="caution">
    <text evidence="2">The sequence shown here is derived from an EMBL/GenBank/DDBJ whole genome shotgun (WGS) entry which is preliminary data.</text>
</comment>
<dbReference type="RefSeq" id="WP_141787693.1">
    <property type="nucleotide sequence ID" value="NZ_BAAAKX010000004.1"/>
</dbReference>
<dbReference type="Pfam" id="PF05108">
    <property type="entry name" value="T7SS_ESX1_EccB"/>
    <property type="match status" value="1"/>
</dbReference>
<dbReference type="InterPro" id="IPR044857">
    <property type="entry name" value="T7SS_EccB_R1"/>
</dbReference>
<reference evidence="2 3" key="1">
    <citation type="submission" date="2019-06" db="EMBL/GenBank/DDBJ databases">
        <title>Sequencing the genomes of 1000 actinobacteria strains.</title>
        <authorList>
            <person name="Klenk H.-P."/>
        </authorList>
    </citation>
    <scope>NUCLEOTIDE SEQUENCE [LARGE SCALE GENOMIC DNA]</scope>
    <source>
        <strain evidence="2 3">DSM 18082</strain>
    </source>
</reference>
<dbReference type="Gene3D" id="3.30.2390.20">
    <property type="entry name" value="Type VII secretion system EccB, repeat 1 domain"/>
    <property type="match status" value="1"/>
</dbReference>
<dbReference type="EMBL" id="VFOQ01000001">
    <property type="protein sequence ID" value="TQL59709.1"/>
    <property type="molecule type" value="Genomic_DNA"/>
</dbReference>
<evidence type="ECO:0000256" key="1">
    <source>
        <dbReference type="SAM" id="Phobius"/>
    </source>
</evidence>
<protein>
    <submittedName>
        <fullName evidence="2">Type VII secretion protein EccB</fullName>
    </submittedName>
</protein>
<name>A0A542ZHD6_9MICO</name>
<sequence length="446" mass="45296">MATKKDLVEAQSFSRRRLTTAFVSGSPGGREVEPQRPLRAVVGGIALSVLLGLGGLAAGALQPSLPDGWDDNSLVIAKASGARYVAIKQVLYPIINTSSARLLIPANSFKVVTVDDDKITRAPRGATIGILGAPDSLTPRERLVRTGWVSCAGRSGGVRTTLGSGTASIPARDKAVVVRTGGRLFVVTGGYRLPVAEGDGPGVLRALGLDGATPVEAPASWTNLFPSGPELSPLNLDGVGRSVSGLPQGATVGSVLAVATPGGDPRRYLVTPSGDLALLPPFAYALYQLGSGRGVGNDIAATPAEVGSLRTTDSSIVPPQWPEQVPTALDGVPCATLTAGPTTLPKVSLSTAPSVATPAQGTLTTVEGGAGALVRAIGDNIINRGPVLAIDQTATAYSVEGGDDVLARLGYAKGDVTPVPQAWLELFRSGPTLSVKAASSAISTGR</sequence>
<accession>A0A542ZHD6</accession>
<gene>
    <name evidence="2" type="ORF">FB474_1075</name>
</gene>
<keyword evidence="1" id="KW-0812">Transmembrane</keyword>
<dbReference type="OrthoDB" id="3847604at2"/>
<keyword evidence="3" id="KW-1185">Reference proteome</keyword>
<organism evidence="2 3">
    <name type="scientific">Oryzihumus leptocrescens</name>
    <dbReference type="NCBI Taxonomy" id="297536"/>
    <lineage>
        <taxon>Bacteria</taxon>
        <taxon>Bacillati</taxon>
        <taxon>Actinomycetota</taxon>
        <taxon>Actinomycetes</taxon>
        <taxon>Micrococcales</taxon>
        <taxon>Intrasporangiaceae</taxon>
        <taxon>Oryzihumus</taxon>
    </lineage>
</organism>
<dbReference type="InterPro" id="IPR007795">
    <property type="entry name" value="T7SS_EccB"/>
</dbReference>
<dbReference type="PANTHER" id="PTHR40765">
    <property type="entry name" value="ESX-2 SECRETION SYSTEM ATPASE ECCB2"/>
    <property type="match status" value="1"/>
</dbReference>
<keyword evidence="1" id="KW-0472">Membrane</keyword>
<evidence type="ECO:0000313" key="2">
    <source>
        <dbReference type="EMBL" id="TQL59709.1"/>
    </source>
</evidence>